<feature type="domain" description="Serine acetyltransferase N-terminal" evidence="9">
    <location>
        <begin position="4"/>
        <end position="108"/>
    </location>
</feature>
<evidence type="ECO:0000313" key="10">
    <source>
        <dbReference type="EMBL" id="CAH0993325.1"/>
    </source>
</evidence>
<dbReference type="PANTHER" id="PTHR42811">
    <property type="entry name" value="SERINE ACETYLTRANSFERASE"/>
    <property type="match status" value="1"/>
</dbReference>
<evidence type="ECO:0000259" key="9">
    <source>
        <dbReference type="SMART" id="SM00971"/>
    </source>
</evidence>
<dbReference type="RefSeq" id="WP_237446007.1">
    <property type="nucleotide sequence ID" value="NZ_CAKLPX010000007.1"/>
</dbReference>
<proteinExistence type="inferred from homology"/>
<protein>
    <recommendedName>
        <fullName evidence="4">Serine acetyltransferase</fullName>
        <ecNumber evidence="3">2.3.1.30</ecNumber>
    </recommendedName>
</protein>
<sequence length="256" mass="27364">MNNLWQTIFDEVEVHSKNEPVLASFYHAAVLNHRDLTCALSYQLAIRLESETVSAMLIRDVCLQAFREDPEIMAAVSADLTSYPERDAACTEYSMPLLYFKGFQAVQAYRVANWLWRQRRVSLALYFQNCIATVFDVDIHPGAKIGGGLMLDHATGLVIGETAVVGKDVSMLHSVTLGGSGCSGGSRHPKIGDGVLISAGAKVLGGIEVGNGAKIAAGSVVLENVPEHTTVAGVPAKVVGKPRSPQPSLSMNQTIG</sequence>
<dbReference type="Pfam" id="PF00132">
    <property type="entry name" value="Hexapep"/>
    <property type="match status" value="1"/>
</dbReference>
<dbReference type="InterPro" id="IPR005881">
    <property type="entry name" value="Ser_O-AcTrfase"/>
</dbReference>
<dbReference type="SMART" id="SM00971">
    <property type="entry name" value="SATase_N"/>
    <property type="match status" value="1"/>
</dbReference>
<organism evidence="10 11">
    <name type="scientific">Sinobacterium norvegicum</name>
    <dbReference type="NCBI Taxonomy" id="1641715"/>
    <lineage>
        <taxon>Bacteria</taxon>
        <taxon>Pseudomonadati</taxon>
        <taxon>Pseudomonadota</taxon>
        <taxon>Gammaproteobacteria</taxon>
        <taxon>Cellvibrionales</taxon>
        <taxon>Spongiibacteraceae</taxon>
        <taxon>Sinobacterium</taxon>
    </lineage>
</organism>
<evidence type="ECO:0000256" key="6">
    <source>
        <dbReference type="ARBA" id="ARBA00022679"/>
    </source>
</evidence>
<dbReference type="NCBIfam" id="NF041874">
    <property type="entry name" value="EPS_EpsC"/>
    <property type="match status" value="1"/>
</dbReference>
<evidence type="ECO:0000256" key="4">
    <source>
        <dbReference type="ARBA" id="ARBA00018522"/>
    </source>
</evidence>
<dbReference type="Proteomes" id="UP000838100">
    <property type="component" value="Unassembled WGS sequence"/>
</dbReference>
<dbReference type="EC" id="2.3.1.30" evidence="3"/>
<evidence type="ECO:0000256" key="5">
    <source>
        <dbReference type="ARBA" id="ARBA00022605"/>
    </source>
</evidence>
<accession>A0ABN8ENK0</accession>
<dbReference type="EMBL" id="CAKLPX010000007">
    <property type="protein sequence ID" value="CAH0993325.1"/>
    <property type="molecule type" value="Genomic_DNA"/>
</dbReference>
<dbReference type="Gene3D" id="2.160.10.10">
    <property type="entry name" value="Hexapeptide repeat proteins"/>
    <property type="match status" value="1"/>
</dbReference>
<keyword evidence="6 10" id="KW-0808">Transferase</keyword>
<dbReference type="GO" id="GO:0009001">
    <property type="term" value="F:serine O-acetyltransferase activity"/>
    <property type="evidence" value="ECO:0007669"/>
    <property type="project" value="UniProtKB-EC"/>
</dbReference>
<dbReference type="InterPro" id="IPR053376">
    <property type="entry name" value="Serine_acetyltransferase"/>
</dbReference>
<evidence type="ECO:0000256" key="1">
    <source>
        <dbReference type="ARBA" id="ARBA00004876"/>
    </source>
</evidence>
<dbReference type="InterPro" id="IPR010493">
    <property type="entry name" value="Ser_AcTrfase_N"/>
</dbReference>
<evidence type="ECO:0000256" key="2">
    <source>
        <dbReference type="ARBA" id="ARBA00007274"/>
    </source>
</evidence>
<evidence type="ECO:0000256" key="8">
    <source>
        <dbReference type="ARBA" id="ARBA00049486"/>
    </source>
</evidence>
<dbReference type="InterPro" id="IPR045304">
    <property type="entry name" value="LbH_SAT"/>
</dbReference>
<comment type="caution">
    <text evidence="10">The sequence shown here is derived from an EMBL/GenBank/DDBJ whole genome shotgun (WGS) entry which is preliminary data.</text>
</comment>
<name>A0ABN8ENK0_9GAMM</name>
<keyword evidence="7 10" id="KW-0012">Acyltransferase</keyword>
<dbReference type="Gene3D" id="1.10.3130.10">
    <property type="entry name" value="serine acetyltransferase, domain 1"/>
    <property type="match status" value="1"/>
</dbReference>
<reference evidence="10" key="1">
    <citation type="submission" date="2021-12" db="EMBL/GenBank/DDBJ databases">
        <authorList>
            <person name="Rodrigo-Torres L."/>
            <person name="Arahal R. D."/>
            <person name="Lucena T."/>
        </authorList>
    </citation>
    <scope>NUCLEOTIDE SEQUENCE</scope>
    <source>
        <strain evidence="10">CECT 8267</strain>
    </source>
</reference>
<dbReference type="NCBIfam" id="TIGR01172">
    <property type="entry name" value="cysE"/>
    <property type="match status" value="1"/>
</dbReference>
<evidence type="ECO:0000256" key="7">
    <source>
        <dbReference type="ARBA" id="ARBA00023315"/>
    </source>
</evidence>
<comment type="similarity">
    <text evidence="2">Belongs to the transferase hexapeptide repeat family.</text>
</comment>
<keyword evidence="5" id="KW-0028">Amino-acid biosynthesis</keyword>
<evidence type="ECO:0000256" key="3">
    <source>
        <dbReference type="ARBA" id="ARBA00013266"/>
    </source>
</evidence>
<dbReference type="Pfam" id="PF06426">
    <property type="entry name" value="SATase_N"/>
    <property type="match status" value="1"/>
</dbReference>
<dbReference type="CDD" id="cd03354">
    <property type="entry name" value="LbH_SAT"/>
    <property type="match status" value="1"/>
</dbReference>
<dbReference type="InterPro" id="IPR042122">
    <property type="entry name" value="Ser_AcTrfase_N_sf"/>
</dbReference>
<gene>
    <name evidence="10" type="primary">cysE_2</name>
    <name evidence="10" type="ORF">SIN8267_03473</name>
</gene>
<evidence type="ECO:0000313" key="11">
    <source>
        <dbReference type="Proteomes" id="UP000838100"/>
    </source>
</evidence>
<comment type="pathway">
    <text evidence="1">Amino-acid biosynthesis; L-cysteine biosynthesis; L-cysteine from L-serine: step 1/2.</text>
</comment>
<dbReference type="SUPFAM" id="SSF51161">
    <property type="entry name" value="Trimeric LpxA-like enzymes"/>
    <property type="match status" value="1"/>
</dbReference>
<keyword evidence="11" id="KW-1185">Reference proteome</keyword>
<comment type="catalytic activity">
    <reaction evidence="8">
        <text>L-serine + acetyl-CoA = O-acetyl-L-serine + CoA</text>
        <dbReference type="Rhea" id="RHEA:24560"/>
        <dbReference type="ChEBI" id="CHEBI:33384"/>
        <dbReference type="ChEBI" id="CHEBI:57287"/>
        <dbReference type="ChEBI" id="CHEBI:57288"/>
        <dbReference type="ChEBI" id="CHEBI:58340"/>
        <dbReference type="EC" id="2.3.1.30"/>
    </reaction>
</comment>
<dbReference type="InterPro" id="IPR011004">
    <property type="entry name" value="Trimer_LpxA-like_sf"/>
</dbReference>
<dbReference type="InterPro" id="IPR001451">
    <property type="entry name" value="Hexapep"/>
</dbReference>